<feature type="region of interest" description="Disordered" evidence="1">
    <location>
        <begin position="61"/>
        <end position="112"/>
    </location>
</feature>
<dbReference type="EMBL" id="JAENGY010001913">
    <property type="protein sequence ID" value="KAG6946273.1"/>
    <property type="molecule type" value="Genomic_DNA"/>
</dbReference>
<name>A0A8J5IGJ9_9STRA</name>
<evidence type="ECO:0000313" key="2">
    <source>
        <dbReference type="EMBL" id="KAG6946273.1"/>
    </source>
</evidence>
<feature type="compositionally biased region" description="Acidic residues" evidence="1">
    <location>
        <begin position="71"/>
        <end position="80"/>
    </location>
</feature>
<gene>
    <name evidence="2" type="ORF">JG688_00016127</name>
</gene>
<keyword evidence="3" id="KW-1185">Reference proteome</keyword>
<proteinExistence type="predicted"/>
<evidence type="ECO:0000313" key="3">
    <source>
        <dbReference type="Proteomes" id="UP000709295"/>
    </source>
</evidence>
<reference evidence="2" key="1">
    <citation type="submission" date="2021-01" db="EMBL/GenBank/DDBJ databases">
        <title>Phytophthora aleatoria, a newly-described species from Pinus radiata is distinct from Phytophthora cactorum isolates based on comparative genomics.</title>
        <authorList>
            <person name="Mcdougal R."/>
            <person name="Panda P."/>
            <person name="Williams N."/>
            <person name="Studholme D.J."/>
        </authorList>
    </citation>
    <scope>NUCLEOTIDE SEQUENCE</scope>
    <source>
        <strain evidence="2">NZFS 4037</strain>
    </source>
</reference>
<comment type="caution">
    <text evidence="2">The sequence shown here is derived from an EMBL/GenBank/DDBJ whole genome shotgun (WGS) entry which is preliminary data.</text>
</comment>
<dbReference type="AlphaFoldDB" id="A0A8J5IGJ9"/>
<sequence>MLEIDVTSLSPDGFQQQLQAIFVPAGSDTTVDFSPEPIPVISEFGRVLDVSPQAYVRKHIGPNASSTLRLDDDEDSDSDFPVDIPAIGFSRGRPLPQSTAAGSSSPGGMATW</sequence>
<feature type="compositionally biased region" description="Polar residues" evidence="1">
    <location>
        <begin position="96"/>
        <end position="106"/>
    </location>
</feature>
<organism evidence="2 3">
    <name type="scientific">Phytophthora aleatoria</name>
    <dbReference type="NCBI Taxonomy" id="2496075"/>
    <lineage>
        <taxon>Eukaryota</taxon>
        <taxon>Sar</taxon>
        <taxon>Stramenopiles</taxon>
        <taxon>Oomycota</taxon>
        <taxon>Peronosporomycetes</taxon>
        <taxon>Peronosporales</taxon>
        <taxon>Peronosporaceae</taxon>
        <taxon>Phytophthora</taxon>
    </lineage>
</organism>
<evidence type="ECO:0000256" key="1">
    <source>
        <dbReference type="SAM" id="MobiDB-lite"/>
    </source>
</evidence>
<accession>A0A8J5IGJ9</accession>
<dbReference type="Proteomes" id="UP000709295">
    <property type="component" value="Unassembled WGS sequence"/>
</dbReference>
<protein>
    <submittedName>
        <fullName evidence="2">Uncharacterized protein</fullName>
    </submittedName>
</protein>